<dbReference type="InterPro" id="IPR013783">
    <property type="entry name" value="Ig-like_fold"/>
</dbReference>
<dbReference type="InterPro" id="IPR035986">
    <property type="entry name" value="PKD_dom_sf"/>
</dbReference>
<evidence type="ECO:0000313" key="3">
    <source>
        <dbReference type="EMBL" id="TCD26437.1"/>
    </source>
</evidence>
<dbReference type="Pfam" id="PF17517">
    <property type="entry name" value="IgGFc_binding"/>
    <property type="match status" value="1"/>
</dbReference>
<dbReference type="InterPro" id="IPR022409">
    <property type="entry name" value="PKD/Chitinase_dom"/>
</dbReference>
<reference evidence="3 4" key="1">
    <citation type="submission" date="2019-02" db="EMBL/GenBank/DDBJ databases">
        <title>Pedobacter sp. RP-3-21 sp. nov., isolated from Arctic soil.</title>
        <authorList>
            <person name="Dahal R.H."/>
        </authorList>
    </citation>
    <scope>NUCLEOTIDE SEQUENCE [LARGE SCALE GENOMIC DNA]</scope>
    <source>
        <strain evidence="3 4">RP-3-21</strain>
    </source>
</reference>
<dbReference type="Proteomes" id="UP000293925">
    <property type="component" value="Unassembled WGS sequence"/>
</dbReference>
<protein>
    <submittedName>
        <fullName evidence="3">PKD domain-containing protein</fullName>
    </submittedName>
</protein>
<feature type="domain" description="PKD" evidence="2">
    <location>
        <begin position="574"/>
        <end position="641"/>
    </location>
</feature>
<dbReference type="PANTHER" id="PTHR46534">
    <property type="entry name" value="IGGFC_BINDING DOMAIN-CONTAINING PROTEIN"/>
    <property type="match status" value="1"/>
</dbReference>
<keyword evidence="4" id="KW-1185">Reference proteome</keyword>
<feature type="domain" description="PKD" evidence="2">
    <location>
        <begin position="686"/>
        <end position="742"/>
    </location>
</feature>
<dbReference type="OrthoDB" id="7794186at2"/>
<dbReference type="Pfam" id="PF18911">
    <property type="entry name" value="PKD_4"/>
    <property type="match status" value="2"/>
</dbReference>
<dbReference type="RefSeq" id="WP_131530664.1">
    <property type="nucleotide sequence ID" value="NZ_SJSO01000009.1"/>
</dbReference>
<evidence type="ECO:0000256" key="1">
    <source>
        <dbReference type="SAM" id="SignalP"/>
    </source>
</evidence>
<evidence type="ECO:0000259" key="2">
    <source>
        <dbReference type="PROSITE" id="PS50093"/>
    </source>
</evidence>
<comment type="caution">
    <text evidence="3">The sequence shown here is derived from an EMBL/GenBank/DDBJ whole genome shotgun (WGS) entry which is preliminary data.</text>
</comment>
<dbReference type="InterPro" id="IPR026341">
    <property type="entry name" value="T9SS_type_B"/>
</dbReference>
<dbReference type="CDD" id="cd00146">
    <property type="entry name" value="PKD"/>
    <property type="match status" value="2"/>
</dbReference>
<dbReference type="InterPro" id="IPR000601">
    <property type="entry name" value="PKD_dom"/>
</dbReference>
<feature type="chain" id="PRO_5020496056" evidence="1">
    <location>
        <begin position="22"/>
        <end position="1185"/>
    </location>
</feature>
<dbReference type="SMART" id="SM00089">
    <property type="entry name" value="PKD"/>
    <property type="match status" value="4"/>
</dbReference>
<accession>A0A4R0Q1C5</accession>
<dbReference type="InterPro" id="IPR035234">
    <property type="entry name" value="IgGFc-bd_N"/>
</dbReference>
<dbReference type="SUPFAM" id="SSF49299">
    <property type="entry name" value="PKD domain"/>
    <property type="match status" value="3"/>
</dbReference>
<sequence length="1185" mass="128758">MSRHWLLVLFFLLFATTLSFAQNTSNKGKDFYVPYAGHIDGDRSRLTLFLSADQATGYEVYIGNTLISPAGATVPANTCLPFVINPNDYAVLMGSSNLIEPNKAIHVVTTKAISLYSIISNNARTGGTLVLPTNTLGQEYYAFSYENRGNQQGFSQFTIVATVDNTDVEITPKQNERYGGRTANTTFTIKLNRGDVYQYQSVGDLTGSHIKALNCNPVAVFTGNTWAAFCNAGNSRNPSGGDNLYQQVFPVSAWGRNFVTAPFYNTLHGNTDIMRVIVAEDNTVLTVNGSTTDANGTPLSNPYIKGSVVTFFSTSANVISGSKPIAVAQYQTSQTCNLNNGTNTNQYQFPGDPEITVLNPVEQTLNNITVFSDLGSVRVPTQITRYYLNVIIKTADIASFRLDGNPVNNFTAIDNVFSYAVIDVTNTQPQHRLSAAGGFSAISYGYGPVESYAYLAGANIQNFTFQPTSTVTGQPISSGCLGEPISLTINLPYQAIKLDWEIQGATSFTDNSPVAINTFTRPNDNNTYYTYKYPNDLNYPNPGDYQFKVTATKPNADNCGNTEELIIDFSVDNQPTAAFELPATGCQSSGVQFTDKSESNSNSRSITQWLWDFGDEKTSTEQNPVHIYDRPGTYNVVLTATTDSKCSETSSAFSIVINPQPISDFDVKGLCTGKPIVLTEKSTIENPGTIMKWTWDFGDGSTPSTEQHPIHQYGATGSYIITLTTESDKGCASIVKSKTVTVIDPQSAGFELPDFCLTDGIAKFKNTSKNADGTITGLTAQWQYIDNSGNALATSTGFDGTFIPAATGNYNVTLTVKNQDGCETFVSKPFTVNGDVKAADFDIINDHSCASEDIIIKNTSTVFTGSITKIEIYRDFGKETSIYKTIPYPDNNEVFIIKYDTFGGTTDQTFNIRLVAYSGENCFKYLDKTLTLKPVPQLVFDNMAPVCEADGTVLITQAKQKAGEEMNGAPGVYSGEGMKADGTFNPKIAGLGPHIITYTFTGDNGCPSAITNTIEVYKSPVANAGTLVYILAGGQIEIPATAEGTNLKYKWAPATGLNKTDVLNPIASPDNDTEYTLTATTQPDGCATTSKVLVKVLQTLNSPNTFTPNGDNVNDTWIIKYLESYPNATVEIFNRNGNKVFFSNGYKIPFDGNYRNEPLPVGVYYYIINPRNGRKTITGPLTIIR</sequence>
<dbReference type="PROSITE" id="PS50093">
    <property type="entry name" value="PKD"/>
    <property type="match status" value="2"/>
</dbReference>
<proteinExistence type="predicted"/>
<dbReference type="AlphaFoldDB" id="A0A4R0Q1C5"/>
<dbReference type="NCBIfam" id="TIGR04131">
    <property type="entry name" value="Bac_Flav_CTERM"/>
    <property type="match status" value="1"/>
</dbReference>
<organism evidence="3 4">
    <name type="scientific">Pedobacter psychrodurus</name>
    <dbReference type="NCBI Taxonomy" id="2530456"/>
    <lineage>
        <taxon>Bacteria</taxon>
        <taxon>Pseudomonadati</taxon>
        <taxon>Bacteroidota</taxon>
        <taxon>Sphingobacteriia</taxon>
        <taxon>Sphingobacteriales</taxon>
        <taxon>Sphingobacteriaceae</taxon>
        <taxon>Pedobacter</taxon>
    </lineage>
</organism>
<name>A0A4R0Q1C5_9SPHI</name>
<evidence type="ECO:0000313" key="4">
    <source>
        <dbReference type="Proteomes" id="UP000293925"/>
    </source>
</evidence>
<dbReference type="Gene3D" id="2.60.40.10">
    <property type="entry name" value="Immunoglobulins"/>
    <property type="match status" value="3"/>
</dbReference>
<feature type="signal peptide" evidence="1">
    <location>
        <begin position="1"/>
        <end position="21"/>
    </location>
</feature>
<dbReference type="Pfam" id="PF13585">
    <property type="entry name" value="CHU_C"/>
    <property type="match status" value="1"/>
</dbReference>
<gene>
    <name evidence="3" type="ORF">EZ456_12610</name>
</gene>
<dbReference type="PANTHER" id="PTHR46534:SF1">
    <property type="entry name" value="IGGFC-BINDING PROTEIN N-TERMINAL DOMAIN-CONTAINING PROTEIN"/>
    <property type="match status" value="1"/>
</dbReference>
<keyword evidence="1" id="KW-0732">Signal</keyword>
<dbReference type="EMBL" id="SJSO01000009">
    <property type="protein sequence ID" value="TCD26437.1"/>
    <property type="molecule type" value="Genomic_DNA"/>
</dbReference>